<gene>
    <name evidence="1" type="ORF">WA026_004838</name>
</gene>
<proteinExistence type="predicted"/>
<reference evidence="1 2" key="1">
    <citation type="submission" date="2023-03" db="EMBL/GenBank/DDBJ databases">
        <title>Genome insight into feeding habits of ladybird beetles.</title>
        <authorList>
            <person name="Li H.-S."/>
            <person name="Huang Y.-H."/>
            <person name="Pang H."/>
        </authorList>
    </citation>
    <scope>NUCLEOTIDE SEQUENCE [LARGE SCALE GENOMIC DNA]</scope>
    <source>
        <strain evidence="1">SYSU_2023b</strain>
        <tissue evidence="1">Whole body</tissue>
    </source>
</reference>
<evidence type="ECO:0000313" key="2">
    <source>
        <dbReference type="Proteomes" id="UP001431783"/>
    </source>
</evidence>
<accession>A0AAW1UTT4</accession>
<comment type="caution">
    <text evidence="1">The sequence shown here is derived from an EMBL/GenBank/DDBJ whole genome shotgun (WGS) entry which is preliminary data.</text>
</comment>
<dbReference type="AlphaFoldDB" id="A0AAW1UTT4"/>
<organism evidence="1 2">
    <name type="scientific">Henosepilachna vigintioctopunctata</name>
    <dbReference type="NCBI Taxonomy" id="420089"/>
    <lineage>
        <taxon>Eukaryota</taxon>
        <taxon>Metazoa</taxon>
        <taxon>Ecdysozoa</taxon>
        <taxon>Arthropoda</taxon>
        <taxon>Hexapoda</taxon>
        <taxon>Insecta</taxon>
        <taxon>Pterygota</taxon>
        <taxon>Neoptera</taxon>
        <taxon>Endopterygota</taxon>
        <taxon>Coleoptera</taxon>
        <taxon>Polyphaga</taxon>
        <taxon>Cucujiformia</taxon>
        <taxon>Coccinelloidea</taxon>
        <taxon>Coccinellidae</taxon>
        <taxon>Epilachninae</taxon>
        <taxon>Epilachnini</taxon>
        <taxon>Henosepilachna</taxon>
    </lineage>
</organism>
<dbReference type="EMBL" id="JARQZJ010000092">
    <property type="protein sequence ID" value="KAK9883897.1"/>
    <property type="molecule type" value="Genomic_DNA"/>
</dbReference>
<keyword evidence="2" id="KW-1185">Reference proteome</keyword>
<sequence length="123" mass="14504">MATRVTDTSETLIDHVIFEKASCHLGSVIVEEHQCTDHKYLMFEIFKRIKVHQPKKMIRRTFVDHHKLKTMFEDKISGTQDVPEKHPMGDYDRRSGLHLLLHSTILLEHWLVMKHMTLDRGSD</sequence>
<evidence type="ECO:0000313" key="1">
    <source>
        <dbReference type="EMBL" id="KAK9883897.1"/>
    </source>
</evidence>
<dbReference type="Proteomes" id="UP001431783">
    <property type="component" value="Unassembled WGS sequence"/>
</dbReference>
<name>A0AAW1UTT4_9CUCU</name>
<protein>
    <submittedName>
        <fullName evidence="1">Uncharacterized protein</fullName>
    </submittedName>
</protein>